<comment type="caution">
    <text evidence="4">The sequence shown here is derived from an EMBL/GenBank/DDBJ whole genome shotgun (WGS) entry which is preliminary data.</text>
</comment>
<evidence type="ECO:0000256" key="1">
    <source>
        <dbReference type="SAM" id="MobiDB-lite"/>
    </source>
</evidence>
<dbReference type="Pfam" id="PF03724">
    <property type="entry name" value="META"/>
    <property type="match status" value="1"/>
</dbReference>
<dbReference type="InterPro" id="IPR038670">
    <property type="entry name" value="HslJ-like_sf"/>
</dbReference>
<sequence>MSKTELEEDLRATFERAAASVPLAPDLAGRATTGAKEAQRRTWVASGGAAVAVAVIAAIGFSLHSGGQSSSPEPAAGTPAPATKSAGATPVTTMQALSGTWRPVKLSGFTTLKAARPEDPTLTFSPDGTWTGSDGCNGISGTFSIGQRGEFASHANGQRLIECSNVPHTLVLASAKRISSDQSTLRFYGGDGREVASYARAR</sequence>
<feature type="transmembrane region" description="Helical" evidence="2">
    <location>
        <begin position="43"/>
        <end position="63"/>
    </location>
</feature>
<organism evidence="4 5">
    <name type="scientific">Kribbella alba</name>
    <dbReference type="NCBI Taxonomy" id="190197"/>
    <lineage>
        <taxon>Bacteria</taxon>
        <taxon>Bacillati</taxon>
        <taxon>Actinomycetota</taxon>
        <taxon>Actinomycetes</taxon>
        <taxon>Propionibacteriales</taxon>
        <taxon>Kribbellaceae</taxon>
        <taxon>Kribbella</taxon>
    </lineage>
</organism>
<evidence type="ECO:0000256" key="2">
    <source>
        <dbReference type="SAM" id="Phobius"/>
    </source>
</evidence>
<evidence type="ECO:0000259" key="3">
    <source>
        <dbReference type="Pfam" id="PF03724"/>
    </source>
</evidence>
<feature type="domain" description="DUF306" evidence="3">
    <location>
        <begin position="98"/>
        <end position="149"/>
    </location>
</feature>
<feature type="compositionally biased region" description="Low complexity" evidence="1">
    <location>
        <begin position="69"/>
        <end position="88"/>
    </location>
</feature>
<protein>
    <recommendedName>
        <fullName evidence="3">DUF306 domain-containing protein</fullName>
    </recommendedName>
</protein>
<evidence type="ECO:0000313" key="5">
    <source>
        <dbReference type="Proteomes" id="UP001501319"/>
    </source>
</evidence>
<dbReference type="Gene3D" id="2.40.128.270">
    <property type="match status" value="1"/>
</dbReference>
<keyword evidence="2" id="KW-0812">Transmembrane</keyword>
<dbReference type="EMBL" id="BAAANE010000004">
    <property type="protein sequence ID" value="GAA1630700.1"/>
    <property type="molecule type" value="Genomic_DNA"/>
</dbReference>
<feature type="region of interest" description="Disordered" evidence="1">
    <location>
        <begin position="66"/>
        <end position="88"/>
    </location>
</feature>
<dbReference type="InterPro" id="IPR005184">
    <property type="entry name" value="DUF306_Meta_HslJ"/>
</dbReference>
<keyword evidence="2" id="KW-1133">Transmembrane helix</keyword>
<proteinExistence type="predicted"/>
<gene>
    <name evidence="4" type="ORF">GCM10009744_18480</name>
</gene>
<accession>A0ABN2F623</accession>
<keyword evidence="5" id="KW-1185">Reference proteome</keyword>
<reference evidence="4 5" key="1">
    <citation type="journal article" date="2019" name="Int. J. Syst. Evol. Microbiol.">
        <title>The Global Catalogue of Microorganisms (GCM) 10K type strain sequencing project: providing services to taxonomists for standard genome sequencing and annotation.</title>
        <authorList>
            <consortium name="The Broad Institute Genomics Platform"/>
            <consortium name="The Broad Institute Genome Sequencing Center for Infectious Disease"/>
            <person name="Wu L."/>
            <person name="Ma J."/>
        </authorList>
    </citation>
    <scope>NUCLEOTIDE SEQUENCE [LARGE SCALE GENOMIC DNA]</scope>
    <source>
        <strain evidence="4 5">JCM 14306</strain>
    </source>
</reference>
<name>A0ABN2F623_9ACTN</name>
<dbReference type="RefSeq" id="WP_344110545.1">
    <property type="nucleotide sequence ID" value="NZ_BAAANE010000004.1"/>
</dbReference>
<keyword evidence="2" id="KW-0472">Membrane</keyword>
<evidence type="ECO:0000313" key="4">
    <source>
        <dbReference type="EMBL" id="GAA1630700.1"/>
    </source>
</evidence>
<dbReference type="Proteomes" id="UP001501319">
    <property type="component" value="Unassembled WGS sequence"/>
</dbReference>